<dbReference type="Proteomes" id="UP001358586">
    <property type="component" value="Chromosome 8"/>
</dbReference>
<gene>
    <name evidence="1" type="ORF">PVK06_027923</name>
</gene>
<protein>
    <recommendedName>
        <fullName evidence="3">Reverse transcriptase</fullName>
    </recommendedName>
</protein>
<proteinExistence type="predicted"/>
<dbReference type="EMBL" id="JARKNE010000008">
    <property type="protein sequence ID" value="KAK5812492.1"/>
    <property type="molecule type" value="Genomic_DNA"/>
</dbReference>
<accession>A0ABR0P1N9</accession>
<evidence type="ECO:0000313" key="2">
    <source>
        <dbReference type="Proteomes" id="UP001358586"/>
    </source>
</evidence>
<name>A0ABR0P1N9_GOSAR</name>
<evidence type="ECO:0008006" key="3">
    <source>
        <dbReference type="Google" id="ProtNLM"/>
    </source>
</evidence>
<comment type="caution">
    <text evidence="1">The sequence shown here is derived from an EMBL/GenBank/DDBJ whole genome shotgun (WGS) entry which is preliminary data.</text>
</comment>
<sequence length="226" mass="25281">MERIRYTCGYANDIEVELEGLSSLMRLATRERLLKGVKASRSEPTCSGQRVNFNKSTVFFSKNTSDDDGRVVVNILGVRSSNNLERYLGLPNIVGRKKRESFQNLTSISRWEGVLSPNFGGGRDKAKGEYTGNLPSLTWKSVWAAKGILQSGLCWRTGRGTEIFIWDDRWIPSAVLGKKTTPTSFGTVLQHQSELMRDFYAINLGVSLGFPLVTLMGDSRTVMRKC</sequence>
<reference evidence="1 2" key="1">
    <citation type="submission" date="2023-03" db="EMBL/GenBank/DDBJ databases">
        <title>WGS of Gossypium arboreum.</title>
        <authorList>
            <person name="Yu D."/>
        </authorList>
    </citation>
    <scope>NUCLEOTIDE SEQUENCE [LARGE SCALE GENOMIC DNA]</scope>
    <source>
        <tissue evidence="1">Leaf</tissue>
    </source>
</reference>
<evidence type="ECO:0000313" key="1">
    <source>
        <dbReference type="EMBL" id="KAK5812492.1"/>
    </source>
</evidence>
<organism evidence="1 2">
    <name type="scientific">Gossypium arboreum</name>
    <name type="common">Tree cotton</name>
    <name type="synonym">Gossypium nanking</name>
    <dbReference type="NCBI Taxonomy" id="29729"/>
    <lineage>
        <taxon>Eukaryota</taxon>
        <taxon>Viridiplantae</taxon>
        <taxon>Streptophyta</taxon>
        <taxon>Embryophyta</taxon>
        <taxon>Tracheophyta</taxon>
        <taxon>Spermatophyta</taxon>
        <taxon>Magnoliopsida</taxon>
        <taxon>eudicotyledons</taxon>
        <taxon>Gunneridae</taxon>
        <taxon>Pentapetalae</taxon>
        <taxon>rosids</taxon>
        <taxon>malvids</taxon>
        <taxon>Malvales</taxon>
        <taxon>Malvaceae</taxon>
        <taxon>Malvoideae</taxon>
        <taxon>Gossypium</taxon>
    </lineage>
</organism>
<keyword evidence="2" id="KW-1185">Reference proteome</keyword>